<evidence type="ECO:0000259" key="13">
    <source>
        <dbReference type="PROSITE" id="PS51747"/>
    </source>
</evidence>
<evidence type="ECO:0000256" key="10">
    <source>
        <dbReference type="ARBA" id="ARBA00049252"/>
    </source>
</evidence>
<comment type="cofactor">
    <cofactor evidence="1 12">
        <name>Zn(2+)</name>
        <dbReference type="ChEBI" id="CHEBI:29105"/>
    </cofactor>
</comment>
<dbReference type="NCBIfam" id="TIGR01354">
    <property type="entry name" value="cyt_deam_tetra"/>
    <property type="match status" value="1"/>
</dbReference>
<keyword evidence="15" id="KW-1185">Reference proteome</keyword>
<dbReference type="EMBL" id="JACRSW010000030">
    <property type="protein sequence ID" value="MBC8557643.1"/>
    <property type="molecule type" value="Genomic_DNA"/>
</dbReference>
<evidence type="ECO:0000256" key="8">
    <source>
        <dbReference type="ARBA" id="ARBA00022833"/>
    </source>
</evidence>
<protein>
    <recommendedName>
        <fullName evidence="5 12">Cytidine deaminase</fullName>
        <ecNumber evidence="4 12">3.5.4.5</ecNumber>
    </recommendedName>
    <alternativeName>
        <fullName evidence="9 12">Cytidine aminohydrolase</fullName>
    </alternativeName>
</protein>
<dbReference type="InterPro" id="IPR006262">
    <property type="entry name" value="Cyt_deam_tetra"/>
</dbReference>
<dbReference type="EC" id="3.5.4.5" evidence="4 12"/>
<dbReference type="InterPro" id="IPR002125">
    <property type="entry name" value="CMP_dCMP_dom"/>
</dbReference>
<name>A0ABR7MV02_9FIRM</name>
<organism evidence="14 15">
    <name type="scientific">Jutongia hominis</name>
    <dbReference type="NCBI Taxonomy" id="2763664"/>
    <lineage>
        <taxon>Bacteria</taxon>
        <taxon>Bacillati</taxon>
        <taxon>Bacillota</taxon>
        <taxon>Clostridia</taxon>
        <taxon>Lachnospirales</taxon>
        <taxon>Lachnospiraceae</taxon>
        <taxon>Jutongia</taxon>
    </lineage>
</organism>
<dbReference type="RefSeq" id="WP_249304933.1">
    <property type="nucleotide sequence ID" value="NZ_JACRSW010000030.1"/>
</dbReference>
<comment type="caution">
    <text evidence="14">The sequence shown here is derived from an EMBL/GenBank/DDBJ whole genome shotgun (WGS) entry which is preliminary data.</text>
</comment>
<keyword evidence="6 12" id="KW-0479">Metal-binding</keyword>
<evidence type="ECO:0000256" key="7">
    <source>
        <dbReference type="ARBA" id="ARBA00022801"/>
    </source>
</evidence>
<dbReference type="NCBIfam" id="NF004064">
    <property type="entry name" value="PRK05578.1"/>
    <property type="match status" value="1"/>
</dbReference>
<dbReference type="PANTHER" id="PTHR11644">
    <property type="entry name" value="CYTIDINE DEAMINASE"/>
    <property type="match status" value="1"/>
</dbReference>
<dbReference type="CDD" id="cd01283">
    <property type="entry name" value="cytidine_deaminase"/>
    <property type="match status" value="1"/>
</dbReference>
<feature type="domain" description="CMP/dCMP-type deaminase" evidence="13">
    <location>
        <begin position="2"/>
        <end position="135"/>
    </location>
</feature>
<comment type="similarity">
    <text evidence="3 12">Belongs to the cytidine and deoxycytidylate deaminase family.</text>
</comment>
<dbReference type="Proteomes" id="UP000637513">
    <property type="component" value="Unassembled WGS sequence"/>
</dbReference>
<evidence type="ECO:0000313" key="14">
    <source>
        <dbReference type="EMBL" id="MBC8557643.1"/>
    </source>
</evidence>
<dbReference type="Pfam" id="PF00383">
    <property type="entry name" value="dCMP_cyt_deam_1"/>
    <property type="match status" value="1"/>
</dbReference>
<evidence type="ECO:0000256" key="5">
    <source>
        <dbReference type="ARBA" id="ARBA00018266"/>
    </source>
</evidence>
<comment type="catalytic activity">
    <reaction evidence="10 12">
        <text>2'-deoxycytidine + H2O + H(+) = 2'-deoxyuridine + NH4(+)</text>
        <dbReference type="Rhea" id="RHEA:13433"/>
        <dbReference type="ChEBI" id="CHEBI:15377"/>
        <dbReference type="ChEBI" id="CHEBI:15378"/>
        <dbReference type="ChEBI" id="CHEBI:15698"/>
        <dbReference type="ChEBI" id="CHEBI:16450"/>
        <dbReference type="ChEBI" id="CHEBI:28938"/>
        <dbReference type="EC" id="3.5.4.5"/>
    </reaction>
</comment>
<comment type="function">
    <text evidence="2 12">This enzyme scavenges exogenous and endogenous cytidine and 2'-deoxycytidine for UMP synthesis.</text>
</comment>
<dbReference type="InterPro" id="IPR050202">
    <property type="entry name" value="Cyt/Deoxycyt_deaminase"/>
</dbReference>
<evidence type="ECO:0000256" key="9">
    <source>
        <dbReference type="ARBA" id="ARBA00032005"/>
    </source>
</evidence>
<proteinExistence type="inferred from homology"/>
<dbReference type="SUPFAM" id="SSF53927">
    <property type="entry name" value="Cytidine deaminase-like"/>
    <property type="match status" value="1"/>
</dbReference>
<evidence type="ECO:0000313" key="15">
    <source>
        <dbReference type="Proteomes" id="UP000637513"/>
    </source>
</evidence>
<sequence>MNTIKDTIQFAMNARKKAYTPYSHFKVGACLVAKNGQIFTGCNIENAGYSSTNCAERTAFFKAVSEGVQEFDSITIIGGSEKKGIQDFCPPCGVCLQVMMEFCDPEKFQIILAKSNEEYQIYTLKDLLPHGFGRANLS</sequence>
<evidence type="ECO:0000256" key="12">
    <source>
        <dbReference type="RuleBase" id="RU364006"/>
    </source>
</evidence>
<comment type="catalytic activity">
    <reaction evidence="11 12">
        <text>cytidine + H2O + H(+) = uridine + NH4(+)</text>
        <dbReference type="Rhea" id="RHEA:16069"/>
        <dbReference type="ChEBI" id="CHEBI:15377"/>
        <dbReference type="ChEBI" id="CHEBI:15378"/>
        <dbReference type="ChEBI" id="CHEBI:16704"/>
        <dbReference type="ChEBI" id="CHEBI:17562"/>
        <dbReference type="ChEBI" id="CHEBI:28938"/>
        <dbReference type="EC" id="3.5.4.5"/>
    </reaction>
</comment>
<keyword evidence="8 12" id="KW-0862">Zinc</keyword>
<dbReference type="InterPro" id="IPR016193">
    <property type="entry name" value="Cytidine_deaminase-like"/>
</dbReference>
<evidence type="ECO:0000256" key="4">
    <source>
        <dbReference type="ARBA" id="ARBA00012783"/>
    </source>
</evidence>
<dbReference type="PANTHER" id="PTHR11644:SF2">
    <property type="entry name" value="CYTIDINE DEAMINASE"/>
    <property type="match status" value="1"/>
</dbReference>
<evidence type="ECO:0000256" key="6">
    <source>
        <dbReference type="ARBA" id="ARBA00022723"/>
    </source>
</evidence>
<gene>
    <name evidence="14" type="primary">cdd</name>
    <name evidence="14" type="ORF">H8700_07965</name>
</gene>
<dbReference type="Gene3D" id="3.40.140.10">
    <property type="entry name" value="Cytidine Deaminase, domain 2"/>
    <property type="match status" value="1"/>
</dbReference>
<dbReference type="GO" id="GO:0004126">
    <property type="term" value="F:cytidine deaminase activity"/>
    <property type="evidence" value="ECO:0007669"/>
    <property type="project" value="UniProtKB-EC"/>
</dbReference>
<reference evidence="14 15" key="1">
    <citation type="submission" date="2020-08" db="EMBL/GenBank/DDBJ databases">
        <title>Genome public.</title>
        <authorList>
            <person name="Liu C."/>
            <person name="Sun Q."/>
        </authorList>
    </citation>
    <scope>NUCLEOTIDE SEQUENCE [LARGE SCALE GENOMIC DNA]</scope>
    <source>
        <strain evidence="14 15">BX3</strain>
    </source>
</reference>
<evidence type="ECO:0000256" key="3">
    <source>
        <dbReference type="ARBA" id="ARBA00006576"/>
    </source>
</evidence>
<evidence type="ECO:0000256" key="2">
    <source>
        <dbReference type="ARBA" id="ARBA00003949"/>
    </source>
</evidence>
<accession>A0ABR7MV02</accession>
<keyword evidence="7 12" id="KW-0378">Hydrolase</keyword>
<evidence type="ECO:0000256" key="11">
    <source>
        <dbReference type="ARBA" id="ARBA00049558"/>
    </source>
</evidence>
<evidence type="ECO:0000256" key="1">
    <source>
        <dbReference type="ARBA" id="ARBA00001947"/>
    </source>
</evidence>
<dbReference type="PROSITE" id="PS51747">
    <property type="entry name" value="CYT_DCMP_DEAMINASES_2"/>
    <property type="match status" value="1"/>
</dbReference>